<dbReference type="Gene3D" id="3.20.20.240">
    <property type="entry name" value="Methylmalonyl-CoA mutase"/>
    <property type="match status" value="1"/>
</dbReference>
<dbReference type="RefSeq" id="WP_264988544.1">
    <property type="nucleotide sequence ID" value="NZ_BRZA01000002.1"/>
</dbReference>
<name>A0ABQ5NKY6_9BACI</name>
<reference evidence="2" key="1">
    <citation type="submission" date="2022-08" db="EMBL/GenBank/DDBJ databases">
        <title>Draft genome sequence of Lysinibacillus sp. strain KH24.</title>
        <authorList>
            <person name="Kanbe H."/>
            <person name="Itoh H."/>
        </authorList>
    </citation>
    <scope>NUCLEOTIDE SEQUENCE</scope>
    <source>
        <strain evidence="2">KH24</strain>
    </source>
</reference>
<keyword evidence="3" id="KW-1185">Reference proteome</keyword>
<dbReference type="Gene3D" id="3.40.50.280">
    <property type="entry name" value="Cobalamin-binding domain"/>
    <property type="match status" value="1"/>
</dbReference>
<dbReference type="SUPFAM" id="SSF51703">
    <property type="entry name" value="Cobalamin (vitamin B12)-dependent enzymes"/>
    <property type="match status" value="1"/>
</dbReference>
<dbReference type="EMBL" id="BRZA01000002">
    <property type="protein sequence ID" value="GLC88788.1"/>
    <property type="molecule type" value="Genomic_DNA"/>
</dbReference>
<gene>
    <name evidence="2" type="ORF">LYSBPC_19150</name>
</gene>
<dbReference type="InterPro" id="IPR016176">
    <property type="entry name" value="Cbl-dep_enz_cat"/>
</dbReference>
<evidence type="ECO:0000313" key="2">
    <source>
        <dbReference type="EMBL" id="GLC88788.1"/>
    </source>
</evidence>
<feature type="domain" description="Methylmalonyl-CoA mutase alpha/beta chain catalytic" evidence="1">
    <location>
        <begin position="167"/>
        <end position="442"/>
    </location>
</feature>
<protein>
    <recommendedName>
        <fullName evidence="1">Methylmalonyl-CoA mutase alpha/beta chain catalytic domain-containing protein</fullName>
    </recommendedName>
</protein>
<sequence>MKNIEFAKPSYAAWQGEALKALKGKPFESLLTKTNEGITIEPLYTQEQLIEKMGAELEQQVSTIRSFQQTATFQLAQQLYAETSEAFFAQLENGLQRGNEVITIDSRVSFDWTEDVLTKLSAYLLNHPFKLMVTNASDPLLKVFDVLKEEQCQIVKGFIVAQEAISYDHLPNVRSIGADTTVYHYEGANAVQELAYALALAAKEATKLQDFEAFTKKFYVSFAVDTQFFTEIAKLRAFKVLWKAFTSAYGVSTTMRVPIVAETSLRSFSKLDSYVNLLRAGNEALAAFIGGIDVLTVHPHDILTQPTEQSVRIARNVSLVLTEETTISKVKDPAGGAYFIESLTADLVKAAWALFLEIEAAGGFDVYTASGQLTQEVEAVHQARLQAVQTRKHSLIGTNIYANPADVLTQATNPLYSHMKRVAEPFEQLRAEMTAAQVKTAILTAGTFKNAKPRVDFVTGFLHTVGLVPEHSVPMETVGEAIAWLQSVQANYVVIAGNDEDTKAMLDAILAAKPAHILVDVAGKFKEQEAQWQAQGLNGFIFAGQNIIEKLTNVLVRVKEVQ</sequence>
<dbReference type="Proteomes" id="UP001065593">
    <property type="component" value="Unassembled WGS sequence"/>
</dbReference>
<evidence type="ECO:0000259" key="1">
    <source>
        <dbReference type="Pfam" id="PF01642"/>
    </source>
</evidence>
<dbReference type="InterPro" id="IPR006099">
    <property type="entry name" value="MeMalonylCoA_mutase_a/b_cat"/>
</dbReference>
<accession>A0ABQ5NKY6</accession>
<dbReference type="PANTHER" id="PTHR48101">
    <property type="entry name" value="METHYLMALONYL-COA MUTASE, MITOCHONDRIAL-RELATED"/>
    <property type="match status" value="1"/>
</dbReference>
<evidence type="ECO:0000313" key="3">
    <source>
        <dbReference type="Proteomes" id="UP001065593"/>
    </source>
</evidence>
<dbReference type="Pfam" id="PF01642">
    <property type="entry name" value="MM_CoA_mutase"/>
    <property type="match status" value="1"/>
</dbReference>
<comment type="caution">
    <text evidence="2">The sequence shown here is derived from an EMBL/GenBank/DDBJ whole genome shotgun (WGS) entry which is preliminary data.</text>
</comment>
<dbReference type="PANTHER" id="PTHR48101:SF1">
    <property type="entry name" value="METHYLMALONYL-COA MUTASE, LARGE SUBUNIT"/>
    <property type="match status" value="1"/>
</dbReference>
<proteinExistence type="predicted"/>
<organism evidence="2 3">
    <name type="scientific">Lysinibacillus piscis</name>
    <dbReference type="NCBI Taxonomy" id="2518931"/>
    <lineage>
        <taxon>Bacteria</taxon>
        <taxon>Bacillati</taxon>
        <taxon>Bacillota</taxon>
        <taxon>Bacilli</taxon>
        <taxon>Bacillales</taxon>
        <taxon>Bacillaceae</taxon>
        <taxon>Lysinibacillus</taxon>
    </lineage>
</organism>